<dbReference type="Proteomes" id="UP001374584">
    <property type="component" value="Unassembled WGS sequence"/>
</dbReference>
<dbReference type="Pfam" id="PF04859">
    <property type="entry name" value="DUF641"/>
    <property type="match status" value="1"/>
</dbReference>
<organism evidence="4 5">
    <name type="scientific">Phaseolus coccineus</name>
    <name type="common">Scarlet runner bean</name>
    <name type="synonym">Phaseolus multiflorus</name>
    <dbReference type="NCBI Taxonomy" id="3886"/>
    <lineage>
        <taxon>Eukaryota</taxon>
        <taxon>Viridiplantae</taxon>
        <taxon>Streptophyta</taxon>
        <taxon>Embryophyta</taxon>
        <taxon>Tracheophyta</taxon>
        <taxon>Spermatophyta</taxon>
        <taxon>Magnoliopsida</taxon>
        <taxon>eudicotyledons</taxon>
        <taxon>Gunneridae</taxon>
        <taxon>Pentapetalae</taxon>
        <taxon>rosids</taxon>
        <taxon>fabids</taxon>
        <taxon>Fabales</taxon>
        <taxon>Fabaceae</taxon>
        <taxon>Papilionoideae</taxon>
        <taxon>50 kb inversion clade</taxon>
        <taxon>NPAAA clade</taxon>
        <taxon>indigoferoid/millettioid clade</taxon>
        <taxon>Phaseoleae</taxon>
        <taxon>Phaseolus</taxon>
    </lineage>
</organism>
<dbReference type="InterPro" id="IPR056813">
    <property type="entry name" value="GIL1_IRKI_C"/>
</dbReference>
<evidence type="ECO:0000256" key="1">
    <source>
        <dbReference type="SAM" id="Coils"/>
    </source>
</evidence>
<dbReference type="EMBL" id="JAYMYR010000009">
    <property type="protein sequence ID" value="KAK7342794.1"/>
    <property type="molecule type" value="Genomic_DNA"/>
</dbReference>
<dbReference type="InterPro" id="IPR006943">
    <property type="entry name" value="DUF641_pln"/>
</dbReference>
<accession>A0AAN9LVC7</accession>
<protein>
    <recommendedName>
        <fullName evidence="6">DUF641 domain-containing protein</fullName>
    </recommendedName>
</protein>
<feature type="domain" description="DUF641" evidence="2">
    <location>
        <begin position="188"/>
        <end position="312"/>
    </location>
</feature>
<proteinExistence type="predicted"/>
<reference evidence="4 5" key="1">
    <citation type="submission" date="2024-01" db="EMBL/GenBank/DDBJ databases">
        <title>The genomes of 5 underutilized Papilionoideae crops provide insights into root nodulation and disease resistanc.</title>
        <authorList>
            <person name="Jiang F."/>
        </authorList>
    </citation>
    <scope>NUCLEOTIDE SEQUENCE [LARGE SCALE GENOMIC DNA]</scope>
    <source>
        <strain evidence="4">JINMINGXINNONG_FW02</strain>
        <tissue evidence="4">Leaves</tissue>
    </source>
</reference>
<evidence type="ECO:0000313" key="4">
    <source>
        <dbReference type="EMBL" id="KAK7342794.1"/>
    </source>
</evidence>
<sequence length="582" mass="66600">MTETIICEITSLPFPPLKATRKTVEGRLICRFTFHYEEKLTRYFSPSFSEDFIRHKRPSIKRTCEPWLLVGNIRVVILIARKHEDALFWRFCLMFMAVDGLVNTRFLASITDFVCCGLLDEMESVKPSAVTPSKSKLARTFAKVLHVRAVTGIAPVDGLKNIKVDADLSNEANMCRSSINKEDEELQKRKATEALLAKSFASISTVKASYAQLQHAQSPYDPDVIQAADQLIVSEFKTLSKLKQCLFKKQFDPSPDRAILEAKLKELESVNKTFEITGEKLESQIRLKESEIVFLREKLEEANLQNRSIEKRLNQSGSLSVLDNLHISGLSPSHFVTVLRHTVRSIRNFVKLLVNEMRSAGWDIDASVNAIIKQNVVYWKEDHRCFAIESFVCREMFDSFTFPNFSLPNESLPDRNKRQLFFGRFNELKSVKAKDFLAGKPKSPFAKFCRIKFLRLVHPKMEASFFGNLNQRNLLNAGEFPDTNFFTSFAEMAKRVWLLHCLAFSFEPQASIFQVGNGCRFSDVYMESVNENDEEMAVESEPQVAFTVVPGFRIGKTVIQSQVYLSQHQSIVKKSICRDKKR</sequence>
<gene>
    <name evidence="4" type="ORF">VNO80_25750</name>
</gene>
<feature type="domain" description="GIL1/IRKI C-terminal" evidence="3">
    <location>
        <begin position="512"/>
        <end position="564"/>
    </location>
</feature>
<dbReference type="PANTHER" id="PTHR31161">
    <property type="entry name" value="PROTEIN GRAVITROPIC IN THE LIGHT 1"/>
    <property type="match status" value="1"/>
</dbReference>
<name>A0AAN9LVC7_PHACN</name>
<dbReference type="Pfam" id="PF24994">
    <property type="entry name" value="GIL1_IRKI_C"/>
    <property type="match status" value="1"/>
</dbReference>
<dbReference type="AlphaFoldDB" id="A0AAN9LVC7"/>
<comment type="caution">
    <text evidence="4">The sequence shown here is derived from an EMBL/GenBank/DDBJ whole genome shotgun (WGS) entry which is preliminary data.</text>
</comment>
<evidence type="ECO:0000259" key="2">
    <source>
        <dbReference type="Pfam" id="PF04859"/>
    </source>
</evidence>
<keyword evidence="5" id="KW-1185">Reference proteome</keyword>
<dbReference type="InterPro" id="IPR040225">
    <property type="entry name" value="GIL1-like"/>
</dbReference>
<dbReference type="GO" id="GO:0009959">
    <property type="term" value="P:negative gravitropism"/>
    <property type="evidence" value="ECO:0007669"/>
    <property type="project" value="InterPro"/>
</dbReference>
<evidence type="ECO:0000313" key="5">
    <source>
        <dbReference type="Proteomes" id="UP001374584"/>
    </source>
</evidence>
<evidence type="ECO:0000259" key="3">
    <source>
        <dbReference type="Pfam" id="PF24994"/>
    </source>
</evidence>
<evidence type="ECO:0008006" key="6">
    <source>
        <dbReference type="Google" id="ProtNLM"/>
    </source>
</evidence>
<dbReference type="GO" id="GO:0009639">
    <property type="term" value="P:response to red or far red light"/>
    <property type="evidence" value="ECO:0007669"/>
    <property type="project" value="InterPro"/>
</dbReference>
<feature type="coiled-coil region" evidence="1">
    <location>
        <begin position="257"/>
        <end position="312"/>
    </location>
</feature>
<keyword evidence="1" id="KW-0175">Coiled coil</keyword>